<evidence type="ECO:0000313" key="3">
    <source>
        <dbReference type="Proteomes" id="UP001446871"/>
    </source>
</evidence>
<accession>A0ABR1UYM1</accession>
<organism evidence="2 3">
    <name type="scientific">Apiospora saccharicola</name>
    <dbReference type="NCBI Taxonomy" id="335842"/>
    <lineage>
        <taxon>Eukaryota</taxon>
        <taxon>Fungi</taxon>
        <taxon>Dikarya</taxon>
        <taxon>Ascomycota</taxon>
        <taxon>Pezizomycotina</taxon>
        <taxon>Sordariomycetes</taxon>
        <taxon>Xylariomycetidae</taxon>
        <taxon>Amphisphaeriales</taxon>
        <taxon>Apiosporaceae</taxon>
        <taxon>Apiospora</taxon>
    </lineage>
</organism>
<feature type="region of interest" description="Disordered" evidence="1">
    <location>
        <begin position="1"/>
        <end position="35"/>
    </location>
</feature>
<keyword evidence="3" id="KW-1185">Reference proteome</keyword>
<dbReference type="Proteomes" id="UP001446871">
    <property type="component" value="Unassembled WGS sequence"/>
</dbReference>
<feature type="compositionally biased region" description="Gly residues" evidence="1">
    <location>
        <begin position="191"/>
        <end position="204"/>
    </location>
</feature>
<gene>
    <name evidence="2" type="ORF">PG996_008687</name>
</gene>
<evidence type="ECO:0000313" key="2">
    <source>
        <dbReference type="EMBL" id="KAK8064035.1"/>
    </source>
</evidence>
<comment type="caution">
    <text evidence="2">The sequence shown here is derived from an EMBL/GenBank/DDBJ whole genome shotgun (WGS) entry which is preliminary data.</text>
</comment>
<reference evidence="2 3" key="1">
    <citation type="submission" date="2023-01" db="EMBL/GenBank/DDBJ databases">
        <title>Analysis of 21 Apiospora genomes using comparative genomics revels a genus with tremendous synthesis potential of carbohydrate active enzymes and secondary metabolites.</title>
        <authorList>
            <person name="Sorensen T."/>
        </authorList>
    </citation>
    <scope>NUCLEOTIDE SEQUENCE [LARGE SCALE GENOMIC DNA]</scope>
    <source>
        <strain evidence="2 3">CBS 83171</strain>
    </source>
</reference>
<sequence>MDPNKNDEKSNKNDEKNNKNDEQNNNNGGHVTGDNAIQYQGKYHFRGVIEGDGRVYCLDCRERSGASHRGMKNLPKDIASHMSKFHANGAYQRDQARDPDNEWLCACSFKAQSWHSFLAHIRGSHGFVGDSSHVQRSGVLPHYTKGVTPNGATVEEKKEEKKKQKQDEKEKEKDSVPEDTPYWQRDQYHQGGNGRGGDGGGMAA</sequence>
<protein>
    <recommendedName>
        <fullName evidence="4">C2H2-type domain-containing protein</fullName>
    </recommendedName>
</protein>
<dbReference type="EMBL" id="JAQQWM010000005">
    <property type="protein sequence ID" value="KAK8064035.1"/>
    <property type="molecule type" value="Genomic_DNA"/>
</dbReference>
<evidence type="ECO:0008006" key="4">
    <source>
        <dbReference type="Google" id="ProtNLM"/>
    </source>
</evidence>
<evidence type="ECO:0000256" key="1">
    <source>
        <dbReference type="SAM" id="MobiDB-lite"/>
    </source>
</evidence>
<feature type="region of interest" description="Disordered" evidence="1">
    <location>
        <begin position="138"/>
        <end position="204"/>
    </location>
</feature>
<name>A0ABR1UYM1_9PEZI</name>
<feature type="compositionally biased region" description="Basic and acidic residues" evidence="1">
    <location>
        <begin position="154"/>
        <end position="176"/>
    </location>
</feature>
<feature type="compositionally biased region" description="Basic and acidic residues" evidence="1">
    <location>
        <begin position="1"/>
        <end position="22"/>
    </location>
</feature>
<proteinExistence type="predicted"/>